<evidence type="ECO:0000256" key="36">
    <source>
        <dbReference type="RuleBase" id="RU000405"/>
    </source>
</evidence>
<evidence type="ECO:0000256" key="19">
    <source>
        <dbReference type="ARBA" id="ARBA00022989"/>
    </source>
</evidence>
<feature type="binding site" evidence="34">
    <location>
        <position position="974"/>
    </location>
    <ligand>
        <name>ATP</name>
        <dbReference type="ChEBI" id="CHEBI:30616"/>
    </ligand>
</feature>
<dbReference type="GO" id="GO:0046872">
    <property type="term" value="F:metal ion binding"/>
    <property type="evidence" value="ECO:0007669"/>
    <property type="project" value="UniProtKB-KW"/>
</dbReference>
<evidence type="ECO:0000256" key="18">
    <source>
        <dbReference type="ARBA" id="ARBA00022842"/>
    </source>
</evidence>
<keyword evidence="24" id="KW-0325">Glycoprotein</keyword>
<evidence type="ECO:0000313" key="40">
    <source>
        <dbReference type="Proteomes" id="UP000265100"/>
    </source>
</evidence>
<reference evidence="39" key="3">
    <citation type="submission" date="2025-08" db="UniProtKB">
        <authorList>
            <consortium name="Ensembl"/>
        </authorList>
    </citation>
    <scope>IDENTIFICATION</scope>
</reference>
<evidence type="ECO:0000256" key="35">
    <source>
        <dbReference type="PIRSR" id="PIRSR039050-51"/>
    </source>
</evidence>
<evidence type="ECO:0000256" key="3">
    <source>
        <dbReference type="ARBA" id="ARBA00004187"/>
    </source>
</evidence>
<dbReference type="GO" id="GO:0035556">
    <property type="term" value="P:intracellular signal transduction"/>
    <property type="evidence" value="ECO:0007669"/>
    <property type="project" value="InterPro"/>
</dbReference>
<evidence type="ECO:0000256" key="7">
    <source>
        <dbReference type="ARBA" id="ARBA00004345"/>
    </source>
</evidence>
<dbReference type="FunFam" id="3.30.70.1230:FF:000011">
    <property type="entry name" value="Adenylate cyclase"/>
    <property type="match status" value="1"/>
</dbReference>
<dbReference type="GO" id="GO:0016323">
    <property type="term" value="C:basolateral plasma membrane"/>
    <property type="evidence" value="ECO:0007669"/>
    <property type="project" value="UniProtKB-SubCell"/>
</dbReference>
<dbReference type="GO" id="GO:0007189">
    <property type="term" value="P:adenylate cyclase-activating G protein-coupled receptor signaling pathway"/>
    <property type="evidence" value="ECO:0007669"/>
    <property type="project" value="TreeGrafter"/>
</dbReference>
<evidence type="ECO:0000256" key="22">
    <source>
        <dbReference type="ARBA" id="ARBA00023136"/>
    </source>
</evidence>
<feature type="binding site" evidence="34">
    <location>
        <begin position="436"/>
        <end position="438"/>
    </location>
    <ligand>
        <name>ATP</name>
        <dbReference type="ChEBI" id="CHEBI:30616"/>
    </ligand>
</feature>
<dbReference type="InterPro" id="IPR018297">
    <property type="entry name" value="A/G_cyclase_CS"/>
</dbReference>
<dbReference type="InterPro" id="IPR029787">
    <property type="entry name" value="Nucleotide_cyclase"/>
</dbReference>
<dbReference type="GO" id="GO:0050796">
    <property type="term" value="P:regulation of insulin secretion"/>
    <property type="evidence" value="ECO:0007669"/>
    <property type="project" value="UniProtKB-ARBA"/>
</dbReference>
<dbReference type="GO" id="GO:0030425">
    <property type="term" value="C:dendrite"/>
    <property type="evidence" value="ECO:0007669"/>
    <property type="project" value="UniProtKB-SubCell"/>
</dbReference>
<keyword evidence="40" id="KW-1185">Reference proteome</keyword>
<comment type="function">
    <text evidence="32">Catalyzes the formation of cAMP in response to calcium entry leadings to cAMP signaling activation that affect processes suche as synaptic plasticity and insulin secretion. Plays a role in many brain functions, such as learning, memory, drug addiction, and anxiety modulation through regulation of synaptic plasticity by modulating long-term memory and long-term potentiation (LTP) through CREB transcription factor activity modulation. Plays a central role in insulin secretion by controlling glucose homeostasis through glucagon-like peptide 1 and glucose signaling pathway and maintains insulin secretion through calcium-dependent PKA activation leading to vesicle pool replenishment. Also, allows PTGER3 to induce potentiation of PTGER4-mediated PLA2 secretion by switching from a negative to a positive regulation, during the IL1B induced-dedifferentiation of smooth muscle cells.</text>
</comment>
<evidence type="ECO:0000256" key="5">
    <source>
        <dbReference type="ARBA" id="ARBA00004279"/>
    </source>
</evidence>
<feature type="transmembrane region" description="Helical" evidence="37">
    <location>
        <begin position="165"/>
        <end position="189"/>
    </location>
</feature>
<keyword evidence="19 37" id="KW-1133">Transmembrane helix</keyword>
<feature type="binding site" evidence="35">
    <location>
        <position position="438"/>
    </location>
    <ligand>
        <name>Mg(2+)</name>
        <dbReference type="ChEBI" id="CHEBI:18420"/>
        <label>1</label>
        <note>catalytic</note>
    </ligand>
</feature>
<dbReference type="PIRSF" id="PIRSF039050">
    <property type="entry name" value="Ade_cyc"/>
    <property type="match status" value="1"/>
</dbReference>
<evidence type="ECO:0000256" key="10">
    <source>
        <dbReference type="ARBA" id="ARBA00022475"/>
    </source>
</evidence>
<feature type="transmembrane region" description="Helical" evidence="37">
    <location>
        <begin position="747"/>
        <end position="770"/>
    </location>
</feature>
<dbReference type="GO" id="GO:0030665">
    <property type="term" value="C:clathrin-coated vesicle membrane"/>
    <property type="evidence" value="ECO:0007669"/>
    <property type="project" value="UniProtKB-SubCell"/>
</dbReference>
<dbReference type="GO" id="GO:0014069">
    <property type="term" value="C:postsynaptic density"/>
    <property type="evidence" value="ECO:0007669"/>
    <property type="project" value="UniProtKB-SubCell"/>
</dbReference>
<evidence type="ECO:0000256" key="34">
    <source>
        <dbReference type="PIRSR" id="PIRSR039050-50"/>
    </source>
</evidence>
<keyword evidence="12" id="KW-0597">Phosphoprotein</keyword>
<evidence type="ECO:0000256" key="6">
    <source>
        <dbReference type="ARBA" id="ARBA00004285"/>
    </source>
</evidence>
<dbReference type="PANTHER" id="PTHR45627">
    <property type="entry name" value="ADENYLATE CYCLASE TYPE 1"/>
    <property type="match status" value="1"/>
</dbReference>
<dbReference type="EC" id="4.6.1.1" evidence="33"/>
<keyword evidence="27" id="KW-0966">Cell projection</keyword>
<dbReference type="Ensembl" id="ENSACLT00000074478.1">
    <property type="protein sequence ID" value="ENSACLP00000085994.1"/>
    <property type="gene ID" value="ENSACLG00000004004.2"/>
</dbReference>
<sequence length="1164" mass="132096">MGEDCSELLNGDCEAARQTSDITFSTGISPTSNLRRKQLLWQNAVRNIIDQHNLYTLRLAGGLERGKHHIKVTDAYIADINRQIRNKASRGVFWQKRRSSAARIHPTVTTATQSKHDPLSDADFFVSSGWTVRGVFIPTLQHKFKSADLEQLYQQFSSAQRRTSLVVTVVVDILTRLLVSLLTWPLGWWGMACDWLTGLSVVLWIGICLVVLTRKEVLSSPQWLRYLSVVSWLSQTFQVLVGVFSWAESDHSWYVFFTLFSTYTLLPLPLLWSIIAGGTTSTLHLLLNCLVVHVQVLSKALLYLAMNTAGLFIHYLSDWTQRQSFLETRRCIEGRVRLERENNRQERLVMSILPQFLVLEMIGDMAVMEDYLLPQQLHKIYIHHYKDVSILFADIIGFTSLSLILSAQDLVKTLNELFGRFDRLAEDHQCLRIKILGDCYYCVSGVPEPQRGHARCCVEMGLSMINTIRYVRRELQQEVDMRIGVHSGSVLCGVLGLQKWQFDIWSWDVDVANSLEAAGVPGQVHISKATLDCLGGIYETEAGHGQDRSEFLRKHNIDTYLVRPASKEDVEPPKARRPSYDEITTWSAELPFGDILGKNFILATFTNGSLTQLPNNIAAQRSGTREVNKRIRQAMEVRSSERMRKEHITTFTQVFKDSHVEGKYSQMRDELFKSNMVCSFILLLLLMTVQVLIPAPRLCPMVVQFVVSGGIYFLLLLLTLGEEFKHCPAPLQSICCWVHENKSARMLLTLTAITVNFGIASADIVSLILFLSNQQLRYYMVLSGVVAMVTCAVFLRLSCVLQLAVLLLFAALYTYIIKNYRYKFHSGHVPVFLCKGVENKMWSPLLLSGLITCAGMESLEATARLDFLWGLQAKKEVEDMKEQREHNECLLLNILPAHVAQHFLERDRNDEELYSQSYERVGVLFASLPGFSDFYEEKEVLHQHVECLRLLNHVISDFDELLDECYFQQVEKIKTTGSCYMAASGLSPDRQDCEDGWNHLSELVLFALAMQETLKHINTQTGNNFQLRVGVAHGPVIAGVIGATKPQYDIWGMTVNMASRMESTGVSGRIQVSEHTSSILVERGFLRQLRGDVYLKGISERHGKVRTYFVSSREERSSFIERGGGRGFSLNRNTLGAVVYSLVQAQKREKMREENGGFHLVEAS</sequence>
<feature type="binding site" evidence="35">
    <location>
        <position position="394"/>
    </location>
    <ligand>
        <name>Mg(2+)</name>
        <dbReference type="ChEBI" id="CHEBI:18420"/>
        <label>1</label>
        <note>catalytic</note>
    </ligand>
</feature>
<evidence type="ECO:0000256" key="24">
    <source>
        <dbReference type="ARBA" id="ARBA00023180"/>
    </source>
</evidence>
<keyword evidence="26 33" id="KW-0456">Lyase</keyword>
<name>A0AAX7VVQ6_ASTCA</name>
<comment type="subcellular location">
    <subcellularLocation>
        <location evidence="4">Apical cell membrane</location>
    </subcellularLocation>
    <subcellularLocation>
        <location evidence="3">Basolateral cell membrane</location>
    </subcellularLocation>
    <subcellularLocation>
        <location evidence="9">Cell membrane</location>
        <topology evidence="9">Multi-pass membrane protein</topology>
    </subcellularLocation>
    <subcellularLocation>
        <location evidence="5">Cell projection</location>
        <location evidence="5">Dendrite</location>
    </subcellularLocation>
    <subcellularLocation>
        <location evidence="8">Cytoplasmic vesicle</location>
        <location evidence="8">Clathrin-coated vesicle membrane</location>
    </subcellularLocation>
    <subcellularLocation>
        <location evidence="6">Membrane raft</location>
    </subcellularLocation>
    <subcellularLocation>
        <location evidence="7">Membrane</location>
        <location evidence="7">Caveola</location>
    </subcellularLocation>
    <subcellularLocation>
        <location evidence="31">Membrane</location>
        <location evidence="31">Coated pit</location>
    </subcellularLocation>
    <subcellularLocation>
        <location evidence="29">Postsynaptic density</location>
    </subcellularLocation>
    <subcellularLocation>
        <location evidence="30">Presynaptic cell membrane</location>
    </subcellularLocation>
</comment>
<feature type="transmembrane region" description="Helical" evidence="37">
    <location>
        <begin position="776"/>
        <end position="795"/>
    </location>
</feature>
<feature type="binding site" evidence="35">
    <location>
        <position position="438"/>
    </location>
    <ligand>
        <name>Mg(2+)</name>
        <dbReference type="ChEBI" id="CHEBI:18420"/>
        <label>2</label>
        <note>catalytic</note>
    </ligand>
</feature>
<feature type="binding site" evidence="34">
    <location>
        <position position="482"/>
    </location>
    <ligand>
        <name>ATP</name>
        <dbReference type="ChEBI" id="CHEBI:30616"/>
    </ligand>
</feature>
<feature type="binding site" evidence="35">
    <location>
        <position position="395"/>
    </location>
    <ligand>
        <name>Mg(2+)</name>
        <dbReference type="ChEBI" id="CHEBI:18420"/>
        <label>2</label>
        <note>catalytic</note>
    </ligand>
</feature>
<keyword evidence="20 33" id="KW-0115">cAMP biosynthesis</keyword>
<evidence type="ECO:0000256" key="4">
    <source>
        <dbReference type="ARBA" id="ARBA00004221"/>
    </source>
</evidence>
<reference evidence="39" key="4">
    <citation type="submission" date="2025-09" db="UniProtKB">
        <authorList>
            <consortium name="Ensembl"/>
        </authorList>
    </citation>
    <scope>IDENTIFICATION</scope>
</reference>
<reference evidence="40" key="2">
    <citation type="submission" date="2023-03" db="EMBL/GenBank/DDBJ databases">
        <authorList>
            <consortium name="Wellcome Sanger Institute Data Sharing"/>
        </authorList>
    </citation>
    <scope>NUCLEOTIDE SEQUENCE [LARGE SCALE GENOMIC DNA]</scope>
</reference>
<evidence type="ECO:0000256" key="30">
    <source>
        <dbReference type="ARBA" id="ARBA00034111"/>
    </source>
</evidence>
<comment type="cofactor">
    <cofactor evidence="2">
        <name>Mn(2+)</name>
        <dbReference type="ChEBI" id="CHEBI:29035"/>
    </cofactor>
</comment>
<dbReference type="PANTHER" id="PTHR45627:SF15">
    <property type="entry name" value="ADENYLATE CYCLASE"/>
    <property type="match status" value="1"/>
</dbReference>
<keyword evidence="13 37" id="KW-0812">Transmembrane</keyword>
<keyword evidence="22 33" id="KW-0472">Membrane</keyword>
<evidence type="ECO:0000256" key="8">
    <source>
        <dbReference type="ARBA" id="ARBA00004640"/>
    </source>
</evidence>
<dbReference type="Proteomes" id="UP000265100">
    <property type="component" value="Chromosome 23"/>
</dbReference>
<keyword evidence="21" id="KW-0770">Synapse</keyword>
<comment type="cofactor">
    <cofactor evidence="35">
        <name>Mg(2+)</name>
        <dbReference type="ChEBI" id="CHEBI:18420"/>
    </cofactor>
    <cofactor evidence="35">
        <name>Mn(2+)</name>
        <dbReference type="ChEBI" id="CHEBI:29035"/>
    </cofactor>
    <text evidence="35">Binds 2 magnesium ions per subunit. Is also active with manganese (in vitro).</text>
</comment>
<evidence type="ECO:0000256" key="16">
    <source>
        <dbReference type="ARBA" id="ARBA00022741"/>
    </source>
</evidence>
<feature type="binding site" evidence="34">
    <location>
        <begin position="1056"/>
        <end position="1060"/>
    </location>
    <ligand>
        <name>ATP</name>
        <dbReference type="ChEBI" id="CHEBI:30616"/>
    </ligand>
</feature>
<proteinExistence type="inferred from homology"/>
<evidence type="ECO:0000256" key="26">
    <source>
        <dbReference type="ARBA" id="ARBA00023239"/>
    </source>
</evidence>
<feature type="transmembrane region" description="Helical" evidence="37">
    <location>
        <begin position="800"/>
        <end position="817"/>
    </location>
</feature>
<feature type="transmembrane region" description="Helical" evidence="37">
    <location>
        <begin position="701"/>
        <end position="720"/>
    </location>
</feature>
<dbReference type="GO" id="GO:0005524">
    <property type="term" value="F:ATP binding"/>
    <property type="evidence" value="ECO:0007669"/>
    <property type="project" value="UniProtKB-UniRule"/>
</dbReference>
<organism evidence="39 40">
    <name type="scientific">Astatotilapia calliptera</name>
    <name type="common">Eastern happy</name>
    <name type="synonym">Chromis callipterus</name>
    <dbReference type="NCBI Taxonomy" id="8154"/>
    <lineage>
        <taxon>Eukaryota</taxon>
        <taxon>Metazoa</taxon>
        <taxon>Chordata</taxon>
        <taxon>Craniata</taxon>
        <taxon>Vertebrata</taxon>
        <taxon>Euteleostomi</taxon>
        <taxon>Actinopterygii</taxon>
        <taxon>Neopterygii</taxon>
        <taxon>Teleostei</taxon>
        <taxon>Neoteleostei</taxon>
        <taxon>Acanthomorphata</taxon>
        <taxon>Ovalentaria</taxon>
        <taxon>Cichlomorphae</taxon>
        <taxon>Cichliformes</taxon>
        <taxon>Cichlidae</taxon>
        <taxon>African cichlids</taxon>
        <taxon>Pseudocrenilabrinae</taxon>
        <taxon>Haplochromini</taxon>
        <taxon>Astatotilapia</taxon>
    </lineage>
</organism>
<dbReference type="SUPFAM" id="SSF55073">
    <property type="entry name" value="Nucleotide cyclase"/>
    <property type="match status" value="2"/>
</dbReference>
<feature type="binding site" evidence="34">
    <location>
        <begin position="1049"/>
        <end position="1051"/>
    </location>
    <ligand>
        <name>ATP</name>
        <dbReference type="ChEBI" id="CHEBI:30616"/>
    </ligand>
</feature>
<keyword evidence="23" id="KW-0168">Coated pit</keyword>
<comment type="catalytic activity">
    <reaction evidence="1 33">
        <text>ATP = 3',5'-cyclic AMP + diphosphate</text>
        <dbReference type="Rhea" id="RHEA:15389"/>
        <dbReference type="ChEBI" id="CHEBI:30616"/>
        <dbReference type="ChEBI" id="CHEBI:33019"/>
        <dbReference type="ChEBI" id="CHEBI:58165"/>
        <dbReference type="EC" id="4.6.1.1"/>
    </reaction>
</comment>
<feature type="binding site" evidence="34">
    <location>
        <begin position="394"/>
        <end position="399"/>
    </location>
    <ligand>
        <name>ATP</name>
        <dbReference type="ChEBI" id="CHEBI:30616"/>
    </ligand>
</feature>
<evidence type="ECO:0000256" key="13">
    <source>
        <dbReference type="ARBA" id="ARBA00022692"/>
    </source>
</evidence>
<evidence type="ECO:0000256" key="14">
    <source>
        <dbReference type="ARBA" id="ARBA00022723"/>
    </source>
</evidence>
<feature type="transmembrane region" description="Helical" evidence="37">
    <location>
        <begin position="224"/>
        <end position="247"/>
    </location>
</feature>
<dbReference type="GO" id="GO:0005905">
    <property type="term" value="C:clathrin-coated pit"/>
    <property type="evidence" value="ECO:0007669"/>
    <property type="project" value="UniProtKB-KW"/>
</dbReference>
<keyword evidence="14 33" id="KW-0479">Metal-binding</keyword>
<dbReference type="GO" id="GO:0004016">
    <property type="term" value="F:adenylate cyclase activity"/>
    <property type="evidence" value="ECO:0007669"/>
    <property type="project" value="UniProtKB-EC"/>
</dbReference>
<dbReference type="AlphaFoldDB" id="A0AAX7VVQ6"/>
<evidence type="ECO:0000256" key="20">
    <source>
        <dbReference type="ARBA" id="ARBA00022998"/>
    </source>
</evidence>
<evidence type="ECO:0000256" key="27">
    <source>
        <dbReference type="ARBA" id="ARBA00023273"/>
    </source>
</evidence>
<evidence type="ECO:0000256" key="29">
    <source>
        <dbReference type="ARBA" id="ARBA00034105"/>
    </source>
</evidence>
<evidence type="ECO:0000259" key="38">
    <source>
        <dbReference type="PROSITE" id="PS50125"/>
    </source>
</evidence>
<evidence type="ECO:0000256" key="28">
    <source>
        <dbReference type="ARBA" id="ARBA00023329"/>
    </source>
</evidence>
<dbReference type="GeneTree" id="ENSGT00940000166718"/>
<feature type="transmembrane region" description="Helical" evidence="37">
    <location>
        <begin position="676"/>
        <end position="695"/>
    </location>
</feature>
<dbReference type="GO" id="GO:0006171">
    <property type="term" value="P:cAMP biosynthetic process"/>
    <property type="evidence" value="ECO:0007669"/>
    <property type="project" value="UniProtKB-KW"/>
</dbReference>
<evidence type="ECO:0000256" key="33">
    <source>
        <dbReference type="PIRNR" id="PIRNR039050"/>
    </source>
</evidence>
<dbReference type="InterPro" id="IPR032628">
    <property type="entry name" value="AC_N"/>
</dbReference>
<dbReference type="Pfam" id="PF00211">
    <property type="entry name" value="Guanylate_cyc"/>
    <property type="match status" value="2"/>
</dbReference>
<evidence type="ECO:0000256" key="2">
    <source>
        <dbReference type="ARBA" id="ARBA00001936"/>
    </source>
</evidence>
<dbReference type="GO" id="GO:0005901">
    <property type="term" value="C:caveola"/>
    <property type="evidence" value="ECO:0007669"/>
    <property type="project" value="UniProtKB-SubCell"/>
</dbReference>
<dbReference type="InterPro" id="IPR001054">
    <property type="entry name" value="A/G_cyclase"/>
</dbReference>
<evidence type="ECO:0000256" key="11">
    <source>
        <dbReference type="ARBA" id="ARBA00022481"/>
    </source>
</evidence>
<keyword evidence="25 35" id="KW-0464">Manganese</keyword>
<dbReference type="Pfam" id="PF16214">
    <property type="entry name" value="AC_N"/>
    <property type="match status" value="1"/>
</dbReference>
<keyword evidence="28" id="KW-0968">Cytoplasmic vesicle</keyword>
<evidence type="ECO:0000256" key="32">
    <source>
        <dbReference type="ARBA" id="ARBA00058052"/>
    </source>
</evidence>
<evidence type="ECO:0000256" key="15">
    <source>
        <dbReference type="ARBA" id="ARBA00022737"/>
    </source>
</evidence>
<feature type="domain" description="Guanylate cyclase" evidence="38">
    <location>
        <begin position="389"/>
        <end position="516"/>
    </location>
</feature>
<evidence type="ECO:0000256" key="17">
    <source>
        <dbReference type="ARBA" id="ARBA00022840"/>
    </source>
</evidence>
<keyword evidence="10" id="KW-1003">Cell membrane</keyword>
<evidence type="ECO:0000256" key="21">
    <source>
        <dbReference type="ARBA" id="ARBA00023018"/>
    </source>
</evidence>
<evidence type="ECO:0000256" key="1">
    <source>
        <dbReference type="ARBA" id="ARBA00001593"/>
    </source>
</evidence>
<keyword evidence="18 33" id="KW-0460">Magnesium</keyword>
<keyword evidence="17 33" id="KW-0067">ATP-binding</keyword>
<feature type="transmembrane region" description="Helical" evidence="37">
    <location>
        <begin position="253"/>
        <end position="275"/>
    </location>
</feature>
<protein>
    <recommendedName>
        <fullName evidence="33">adenylate cyclase</fullName>
        <ecNumber evidence="33">4.6.1.1</ecNumber>
    </recommendedName>
</protein>
<evidence type="ECO:0000256" key="12">
    <source>
        <dbReference type="ARBA" id="ARBA00022553"/>
    </source>
</evidence>
<keyword evidence="11" id="KW-0488">Methylation</keyword>
<keyword evidence="15" id="KW-0677">Repeat</keyword>
<evidence type="ECO:0000256" key="25">
    <source>
        <dbReference type="ARBA" id="ARBA00023211"/>
    </source>
</evidence>
<feature type="binding site" evidence="34">
    <location>
        <position position="1096"/>
    </location>
    <ligand>
        <name>ATP</name>
        <dbReference type="ChEBI" id="CHEBI:30616"/>
    </ligand>
</feature>
<feature type="binding site" evidence="35">
    <location>
        <position position="394"/>
    </location>
    <ligand>
        <name>Mg(2+)</name>
        <dbReference type="ChEBI" id="CHEBI:18420"/>
        <label>2</label>
        <note>catalytic</note>
    </ligand>
</feature>
<dbReference type="Pfam" id="PF06327">
    <property type="entry name" value="Adcy_cons_dom"/>
    <property type="match status" value="1"/>
</dbReference>
<evidence type="ECO:0000256" key="37">
    <source>
        <dbReference type="SAM" id="Phobius"/>
    </source>
</evidence>
<reference evidence="39 40" key="1">
    <citation type="submission" date="2018-05" db="EMBL/GenBank/DDBJ databases">
        <authorList>
            <person name="Datahose"/>
        </authorList>
    </citation>
    <scope>NUCLEOTIDE SEQUENCE</scope>
</reference>
<accession>A0AAX7VVQ6</accession>
<dbReference type="PROSITE" id="PS00452">
    <property type="entry name" value="GUANYLATE_CYCLASE_1"/>
    <property type="match status" value="1"/>
</dbReference>
<evidence type="ECO:0000256" key="9">
    <source>
        <dbReference type="ARBA" id="ARBA00004651"/>
    </source>
</evidence>
<feature type="transmembrane region" description="Helical" evidence="37">
    <location>
        <begin position="195"/>
        <end position="212"/>
    </location>
</feature>
<dbReference type="PROSITE" id="PS50125">
    <property type="entry name" value="GUANYLATE_CYCLASE_2"/>
    <property type="match status" value="2"/>
</dbReference>
<comment type="similarity">
    <text evidence="33 36">Belongs to the adenylyl cyclase class-4/guanylyl cyclase family.</text>
</comment>
<dbReference type="GO" id="GO:0042734">
    <property type="term" value="C:presynaptic membrane"/>
    <property type="evidence" value="ECO:0007669"/>
    <property type="project" value="UniProtKB-SubCell"/>
</dbReference>
<dbReference type="InterPro" id="IPR009398">
    <property type="entry name" value="Adcy_conserved_dom"/>
</dbReference>
<dbReference type="SMART" id="SM00044">
    <property type="entry name" value="CYCc"/>
    <property type="match status" value="2"/>
</dbReference>
<evidence type="ECO:0000256" key="31">
    <source>
        <dbReference type="ARBA" id="ARBA00037878"/>
    </source>
</evidence>
<dbReference type="CDD" id="cd07302">
    <property type="entry name" value="CHD"/>
    <property type="match status" value="2"/>
</dbReference>
<evidence type="ECO:0000256" key="23">
    <source>
        <dbReference type="ARBA" id="ARBA00023176"/>
    </source>
</evidence>
<dbReference type="Gene3D" id="3.30.70.1230">
    <property type="entry name" value="Nucleotide cyclase"/>
    <property type="match status" value="2"/>
</dbReference>
<comment type="function">
    <text evidence="33">Catalyzes the formation of the signaling molecule cAMP in response to G-protein signaling.</text>
</comment>
<dbReference type="InterPro" id="IPR030672">
    <property type="entry name" value="Adcy"/>
</dbReference>
<evidence type="ECO:0000313" key="39">
    <source>
        <dbReference type="Ensembl" id="ENSACLP00000085994.1"/>
    </source>
</evidence>
<feature type="domain" description="Guanylate cyclase" evidence="38">
    <location>
        <begin position="922"/>
        <end position="1062"/>
    </location>
</feature>
<keyword evidence="16 33" id="KW-0547">Nucleotide-binding</keyword>
<dbReference type="GO" id="GO:0016324">
    <property type="term" value="C:apical plasma membrane"/>
    <property type="evidence" value="ECO:0007669"/>
    <property type="project" value="UniProtKB-SubCell"/>
</dbReference>
<dbReference type="FunFam" id="3.30.70.1230:FF:000001">
    <property type="entry name" value="Adenylate cyclase"/>
    <property type="match status" value="1"/>
</dbReference>